<feature type="compositionally biased region" description="Basic and acidic residues" evidence="1">
    <location>
        <begin position="101"/>
        <end position="114"/>
    </location>
</feature>
<gene>
    <name evidence="3" type="ORF">E8P82_04690</name>
</gene>
<feature type="transmembrane region" description="Helical" evidence="2">
    <location>
        <begin position="7"/>
        <end position="25"/>
    </location>
</feature>
<proteinExistence type="predicted"/>
<evidence type="ECO:0000313" key="3">
    <source>
        <dbReference type="EMBL" id="THJ67407.1"/>
    </source>
</evidence>
<keyword evidence="4" id="KW-1185">Reference proteome</keyword>
<dbReference type="RefSeq" id="WP_136453344.1">
    <property type="nucleotide sequence ID" value="NZ_SSWH01000003.1"/>
</dbReference>
<keyword evidence="2" id="KW-0812">Transmembrane</keyword>
<evidence type="ECO:0000256" key="2">
    <source>
        <dbReference type="SAM" id="Phobius"/>
    </source>
</evidence>
<accession>A0A4S5E743</accession>
<keyword evidence="2" id="KW-1133">Transmembrane helix</keyword>
<organism evidence="3 4">
    <name type="scientific">Arthrobacter echini</name>
    <dbReference type="NCBI Taxonomy" id="1529066"/>
    <lineage>
        <taxon>Bacteria</taxon>
        <taxon>Bacillati</taxon>
        <taxon>Actinomycetota</taxon>
        <taxon>Actinomycetes</taxon>
        <taxon>Micrococcales</taxon>
        <taxon>Micrococcaceae</taxon>
        <taxon>Arthrobacter</taxon>
    </lineage>
</organism>
<feature type="transmembrane region" description="Helical" evidence="2">
    <location>
        <begin position="37"/>
        <end position="55"/>
    </location>
</feature>
<dbReference type="EMBL" id="SSWH01000003">
    <property type="protein sequence ID" value="THJ67407.1"/>
    <property type="molecule type" value="Genomic_DNA"/>
</dbReference>
<dbReference type="Proteomes" id="UP000305233">
    <property type="component" value="Unassembled WGS sequence"/>
</dbReference>
<evidence type="ECO:0000256" key="1">
    <source>
        <dbReference type="SAM" id="MobiDB-lite"/>
    </source>
</evidence>
<name>A0A4S5E743_9MICC</name>
<feature type="region of interest" description="Disordered" evidence="1">
    <location>
        <begin position="80"/>
        <end position="114"/>
    </location>
</feature>
<dbReference type="AlphaFoldDB" id="A0A4S5E743"/>
<protein>
    <submittedName>
        <fullName evidence="3">Uncharacterized protein</fullName>
    </submittedName>
</protein>
<keyword evidence="2" id="KW-0472">Membrane</keyword>
<comment type="caution">
    <text evidence="3">The sequence shown here is derived from an EMBL/GenBank/DDBJ whole genome shotgun (WGS) entry which is preliminary data.</text>
</comment>
<evidence type="ECO:0000313" key="4">
    <source>
        <dbReference type="Proteomes" id="UP000305233"/>
    </source>
</evidence>
<reference evidence="3 4" key="1">
    <citation type="submission" date="2019-04" db="EMBL/GenBank/DDBJ databases">
        <authorList>
            <person name="Liu Q."/>
            <person name="Xin Y.-H."/>
        </authorList>
    </citation>
    <scope>NUCLEOTIDE SEQUENCE [LARGE SCALE GENOMIC DNA]</scope>
    <source>
        <strain evidence="3 4">AM23</strain>
    </source>
</reference>
<sequence length="114" mass="11861">MVRKLSSALTAVTVVTLLALVLIMIVDPLTGTDLGPLVGPIAWILGALVVVRLVLGIRHARSAAAAPVMDSGAVQSQLFGFRPGSSGIEHPDGSDPTTSVTDERRRLGPGEEPR</sequence>